<keyword evidence="1" id="KW-0479">Metal-binding</keyword>
<dbReference type="Proteomes" id="UP000244930">
    <property type="component" value="Chromosome"/>
</dbReference>
<protein>
    <submittedName>
        <fullName evidence="5">Plastocyanin</fullName>
    </submittedName>
</protein>
<keyword evidence="2" id="KW-0186">Copper</keyword>
<dbReference type="InterPro" id="IPR000923">
    <property type="entry name" value="BlueCu_1"/>
</dbReference>
<evidence type="ECO:0000313" key="5">
    <source>
        <dbReference type="EMBL" id="AWI75412.1"/>
    </source>
</evidence>
<name>A0A2U8GP38_9RHOO</name>
<evidence type="ECO:0000313" key="6">
    <source>
        <dbReference type="Proteomes" id="UP000244930"/>
    </source>
</evidence>
<feature type="domain" description="Blue (type 1) copper" evidence="4">
    <location>
        <begin position="64"/>
        <end position="165"/>
    </location>
</feature>
<dbReference type="PROSITE" id="PS00079">
    <property type="entry name" value="MULTICOPPER_OXIDASE1"/>
    <property type="match status" value="1"/>
</dbReference>
<dbReference type="CDD" id="cd04211">
    <property type="entry name" value="Cupredoxin_like_2"/>
    <property type="match status" value="1"/>
</dbReference>
<dbReference type="GO" id="GO:0005507">
    <property type="term" value="F:copper ion binding"/>
    <property type="evidence" value="ECO:0007669"/>
    <property type="project" value="InterPro"/>
</dbReference>
<dbReference type="PROSITE" id="PS51318">
    <property type="entry name" value="TAT"/>
    <property type="match status" value="1"/>
</dbReference>
<accession>A0A2U8GP38</accession>
<dbReference type="InterPro" id="IPR008972">
    <property type="entry name" value="Cupredoxin"/>
</dbReference>
<feature type="signal peptide" evidence="3">
    <location>
        <begin position="1"/>
        <end position="25"/>
    </location>
</feature>
<dbReference type="PANTHER" id="PTHR38439">
    <property type="entry name" value="AURACYANIN-B"/>
    <property type="match status" value="1"/>
</dbReference>
<dbReference type="InterPro" id="IPR033138">
    <property type="entry name" value="Cu_oxidase_CS"/>
</dbReference>
<proteinExistence type="predicted"/>
<dbReference type="KEGG" id="acom:CEW83_09455"/>
<evidence type="ECO:0000256" key="3">
    <source>
        <dbReference type="SAM" id="SignalP"/>
    </source>
</evidence>
<reference evidence="5 6" key="1">
    <citation type="submission" date="2017-06" db="EMBL/GenBank/DDBJ databases">
        <title>Azoarcus.</title>
        <authorList>
            <person name="Woo J.-H."/>
            <person name="Kim H.-S."/>
        </authorList>
    </citation>
    <scope>NUCLEOTIDE SEQUENCE [LARGE SCALE GENOMIC DNA]</scope>
    <source>
        <strain evidence="5 6">TSPY31</strain>
    </source>
</reference>
<dbReference type="RefSeq" id="WP_108949118.1">
    <property type="nucleotide sequence ID" value="NZ_CP022187.1"/>
</dbReference>
<dbReference type="SUPFAM" id="SSF49503">
    <property type="entry name" value="Cupredoxins"/>
    <property type="match status" value="1"/>
</dbReference>
<feature type="chain" id="PRO_5015983528" evidence="3">
    <location>
        <begin position="26"/>
        <end position="166"/>
    </location>
</feature>
<dbReference type="Pfam" id="PF00127">
    <property type="entry name" value="Copper-bind"/>
    <property type="match status" value="1"/>
</dbReference>
<sequence>MTSRRRFIAAGIASGLLGFTSMARAHGDAAHTGKAKTPDAAEQQAWGIAGAPGKAHRTIRIEMSDDMRFTPDRIAVRLGETIRFEHHNTGAVLHEMVIGTPETLAEHAALMMRFPDMVHDEPWMAHVPAGEKAEMTWTFNRAGDFEFACLMPGHYQAGMKGALIVR</sequence>
<dbReference type="AlphaFoldDB" id="A0A2U8GP38"/>
<keyword evidence="3" id="KW-0732">Signal</keyword>
<evidence type="ECO:0000256" key="1">
    <source>
        <dbReference type="ARBA" id="ARBA00022723"/>
    </source>
</evidence>
<evidence type="ECO:0000256" key="2">
    <source>
        <dbReference type="ARBA" id="ARBA00023008"/>
    </source>
</evidence>
<gene>
    <name evidence="5" type="ORF">CEW83_09455</name>
</gene>
<organism evidence="5 6">
    <name type="scientific">Parazoarcus communis</name>
    <dbReference type="NCBI Taxonomy" id="41977"/>
    <lineage>
        <taxon>Bacteria</taxon>
        <taxon>Pseudomonadati</taxon>
        <taxon>Pseudomonadota</taxon>
        <taxon>Betaproteobacteria</taxon>
        <taxon>Rhodocyclales</taxon>
        <taxon>Zoogloeaceae</taxon>
        <taxon>Parazoarcus</taxon>
    </lineage>
</organism>
<dbReference type="InterPro" id="IPR006311">
    <property type="entry name" value="TAT_signal"/>
</dbReference>
<dbReference type="PANTHER" id="PTHR38439:SF3">
    <property type="entry name" value="COPPER-RESISTANT CUPROPROTEIN COPI"/>
    <property type="match status" value="1"/>
</dbReference>
<evidence type="ECO:0000259" key="4">
    <source>
        <dbReference type="Pfam" id="PF00127"/>
    </source>
</evidence>
<dbReference type="InterPro" id="IPR050845">
    <property type="entry name" value="Cu-binding_ET"/>
</dbReference>
<dbReference type="Gene3D" id="2.60.40.420">
    <property type="entry name" value="Cupredoxins - blue copper proteins"/>
    <property type="match status" value="1"/>
</dbReference>
<dbReference type="EMBL" id="CP022187">
    <property type="protein sequence ID" value="AWI75412.1"/>
    <property type="molecule type" value="Genomic_DNA"/>
</dbReference>
<keyword evidence="6" id="KW-1185">Reference proteome</keyword>
<dbReference type="GO" id="GO:0009055">
    <property type="term" value="F:electron transfer activity"/>
    <property type="evidence" value="ECO:0007669"/>
    <property type="project" value="InterPro"/>
</dbReference>